<feature type="transmembrane region" description="Helical" evidence="1">
    <location>
        <begin position="52"/>
        <end position="70"/>
    </location>
</feature>
<evidence type="ECO:0000313" key="3">
    <source>
        <dbReference type="EMBL" id="MCO6410845.1"/>
    </source>
</evidence>
<evidence type="ECO:0000256" key="1">
    <source>
        <dbReference type="SAM" id="Phobius"/>
    </source>
</evidence>
<reference evidence="3 4" key="1">
    <citation type="submission" date="2020-01" db="EMBL/GenBank/DDBJ databases">
        <title>Genomes of bacteria type strains.</title>
        <authorList>
            <person name="Chen J."/>
            <person name="Zhu S."/>
            <person name="Yang J."/>
        </authorList>
    </citation>
    <scope>NUCLEOTIDE SEQUENCE [LARGE SCALE GENOMIC DNA]</scope>
    <source>
        <strain evidence="3 4">DSM 16655</strain>
    </source>
</reference>
<organism evidence="3 4">
    <name type="scientific">Hoeflea alexandrii</name>
    <dbReference type="NCBI Taxonomy" id="288436"/>
    <lineage>
        <taxon>Bacteria</taxon>
        <taxon>Pseudomonadati</taxon>
        <taxon>Pseudomonadota</taxon>
        <taxon>Alphaproteobacteria</taxon>
        <taxon>Hyphomicrobiales</taxon>
        <taxon>Rhizobiaceae</taxon>
        <taxon>Hoeflea</taxon>
    </lineage>
</organism>
<accession>A0ABT1CXC2</accession>
<sequence length="159" mass="16700">MVNTLEGEKPGGDRNVWRQAISGTVLVGFGLAILMISWNYSAGSLTQMGPGFMPRVIAVALVAMGLGILVSDLRGTAQSYDEPIHWRALIFVSAAVLIFVTLVEPAGLVPAMFCAVAASKLANSRAGLLSIVIYSAAVTLAGYFLFIVALGLPLTVFGR</sequence>
<name>A0ABT1CXC2_9HYPH</name>
<keyword evidence="1" id="KW-0472">Membrane</keyword>
<evidence type="ECO:0000313" key="4">
    <source>
        <dbReference type="Proteomes" id="UP001320715"/>
    </source>
</evidence>
<gene>
    <name evidence="3" type="ORF">GTW23_21890</name>
</gene>
<dbReference type="Pfam" id="PF07331">
    <property type="entry name" value="TctB"/>
    <property type="match status" value="1"/>
</dbReference>
<feature type="transmembrane region" description="Helical" evidence="1">
    <location>
        <begin position="128"/>
        <end position="152"/>
    </location>
</feature>
<protein>
    <recommendedName>
        <fullName evidence="2">DUF1468 domain-containing protein</fullName>
    </recommendedName>
</protein>
<keyword evidence="4" id="KW-1185">Reference proteome</keyword>
<keyword evidence="1" id="KW-0812">Transmembrane</keyword>
<keyword evidence="1" id="KW-1133">Transmembrane helix</keyword>
<dbReference type="EMBL" id="JAAAML010000004">
    <property type="protein sequence ID" value="MCO6410845.1"/>
    <property type="molecule type" value="Genomic_DNA"/>
</dbReference>
<feature type="transmembrane region" description="Helical" evidence="1">
    <location>
        <begin position="20"/>
        <end position="40"/>
    </location>
</feature>
<evidence type="ECO:0000259" key="2">
    <source>
        <dbReference type="Pfam" id="PF07331"/>
    </source>
</evidence>
<comment type="caution">
    <text evidence="3">The sequence shown here is derived from an EMBL/GenBank/DDBJ whole genome shotgun (WGS) entry which is preliminary data.</text>
</comment>
<dbReference type="InterPro" id="IPR009936">
    <property type="entry name" value="DUF1468"/>
</dbReference>
<dbReference type="Proteomes" id="UP001320715">
    <property type="component" value="Unassembled WGS sequence"/>
</dbReference>
<dbReference type="RefSeq" id="WP_252917471.1">
    <property type="nucleotide sequence ID" value="NZ_JAAAML010000004.1"/>
</dbReference>
<feature type="transmembrane region" description="Helical" evidence="1">
    <location>
        <begin position="90"/>
        <end position="116"/>
    </location>
</feature>
<feature type="domain" description="DUF1468" evidence="2">
    <location>
        <begin position="21"/>
        <end position="154"/>
    </location>
</feature>
<proteinExistence type="predicted"/>